<organism evidence="1">
    <name type="scientific">Mesorhizobium sp. WSM2240</name>
    <dbReference type="NCBI Taxonomy" id="3228851"/>
    <lineage>
        <taxon>Bacteria</taxon>
        <taxon>Pseudomonadati</taxon>
        <taxon>Pseudomonadota</taxon>
        <taxon>Alphaproteobacteria</taxon>
        <taxon>Hyphomicrobiales</taxon>
        <taxon>Phyllobacteriaceae</taxon>
        <taxon>Mesorhizobium</taxon>
    </lineage>
</organism>
<gene>
    <name evidence="1" type="ORF">ABVK50_23730</name>
</gene>
<name>A0AAU8CNA3_9HYPH</name>
<dbReference type="AlphaFoldDB" id="A0AAU8CNA3"/>
<dbReference type="RefSeq" id="WP_353644247.1">
    <property type="nucleotide sequence ID" value="NZ_CP159253.1"/>
</dbReference>
<dbReference type="EMBL" id="CP159253">
    <property type="protein sequence ID" value="XCG48219.1"/>
    <property type="molecule type" value="Genomic_DNA"/>
</dbReference>
<accession>A0AAU8CNA3</accession>
<evidence type="ECO:0000313" key="1">
    <source>
        <dbReference type="EMBL" id="XCG48219.1"/>
    </source>
</evidence>
<reference evidence="1" key="1">
    <citation type="submission" date="2024-06" db="EMBL/GenBank/DDBJ databases">
        <title>Mesorhizobium karijinii sp. nov., a symbiont of the iconic Swainsona formosa from arid Australia.</title>
        <authorList>
            <person name="Hill Y.J."/>
            <person name="Watkin E.L.J."/>
            <person name="O'Hara G.W."/>
            <person name="Terpolilli J."/>
            <person name="Tye M.L."/>
            <person name="Kohlmeier M.G."/>
        </authorList>
    </citation>
    <scope>NUCLEOTIDE SEQUENCE</scope>
    <source>
        <strain evidence="1">WSM2240</strain>
    </source>
</reference>
<protein>
    <recommendedName>
        <fullName evidence="2">Cell wall-binding protein</fullName>
    </recommendedName>
</protein>
<evidence type="ECO:0008006" key="2">
    <source>
        <dbReference type="Google" id="ProtNLM"/>
    </source>
</evidence>
<sequence length="72" mass="8355">MAVRWIYDTEGKPAYYQEGQYVYTQTGTCEFFENGGWWYRMHGGGAAAYYVSNGWVYTPDGKAVFHYGDRDD</sequence>
<proteinExistence type="predicted"/>